<dbReference type="AlphaFoldDB" id="A0A1X6WTH4"/>
<keyword evidence="3" id="KW-1185">Reference proteome</keyword>
<proteinExistence type="predicted"/>
<dbReference type="Gene3D" id="3.60.15.10">
    <property type="entry name" value="Ribonuclease Z/Hydroxyacylglutathione hydrolase-like"/>
    <property type="match status" value="1"/>
</dbReference>
<organism evidence="2 3">
    <name type="scientific">Brevibacterium yomogidense</name>
    <dbReference type="NCBI Taxonomy" id="946573"/>
    <lineage>
        <taxon>Bacteria</taxon>
        <taxon>Bacillati</taxon>
        <taxon>Actinomycetota</taxon>
        <taxon>Actinomycetes</taxon>
        <taxon>Micrococcales</taxon>
        <taxon>Brevibacteriaceae</taxon>
        <taxon>Brevibacterium</taxon>
    </lineage>
</organism>
<dbReference type="InterPro" id="IPR050662">
    <property type="entry name" value="Sec-metab_biosynth-thioest"/>
</dbReference>
<dbReference type="RefSeq" id="WP_087002900.1">
    <property type="nucleotide sequence ID" value="NZ_FWFF01000001.1"/>
</dbReference>
<sequence length="358" mass="39170">MTSQTDLRPLSTAQAQAWKDRVLPATERIAEGTWAVPVPIPDNPLRYTYSYLLEADDGVAVVDPGWDGDARLQALLEGLSGAGYTPADIVGIVVTHYHRDHLGLVPALLSLQPGAWLALHSHDIESVESFRSRSSRTTPESAMALGANLGLPAERIEELASSFAGKARSASSDRTVFAFDWPQNLLRVEDKELLPIPGRRIRVLWTPGHTFGHIALHDEENQTFFSGDHVLPSISPNIGLDITSIGHSLGDYLGSLERMRGLPEDVAVAPAHGYRFDGLHIRADQLVAHHDQRLAELRERAAATDDQSVYSMCQGMEWARGFEGLTGFQLYAALMETAAHMHYLDMPVPSLDGGESGR</sequence>
<dbReference type="Proteomes" id="UP000196581">
    <property type="component" value="Unassembled WGS sequence"/>
</dbReference>
<dbReference type="EMBL" id="FWFF01000001">
    <property type="protein sequence ID" value="SLM88347.1"/>
    <property type="molecule type" value="Genomic_DNA"/>
</dbReference>
<gene>
    <name evidence="2" type="ORF">FM105_00120</name>
</gene>
<evidence type="ECO:0000313" key="3">
    <source>
        <dbReference type="Proteomes" id="UP000196581"/>
    </source>
</evidence>
<evidence type="ECO:0000259" key="1">
    <source>
        <dbReference type="SMART" id="SM00849"/>
    </source>
</evidence>
<protein>
    <recommendedName>
        <fullName evidence="1">Metallo-beta-lactamase domain-containing protein</fullName>
    </recommendedName>
</protein>
<dbReference type="PANTHER" id="PTHR23131">
    <property type="entry name" value="ENDORIBONUCLEASE LACTB2"/>
    <property type="match status" value="1"/>
</dbReference>
<evidence type="ECO:0000313" key="2">
    <source>
        <dbReference type="EMBL" id="SLM88347.1"/>
    </source>
</evidence>
<feature type="domain" description="Metallo-beta-lactamase" evidence="1">
    <location>
        <begin position="47"/>
        <end position="272"/>
    </location>
</feature>
<dbReference type="InterPro" id="IPR001279">
    <property type="entry name" value="Metallo-B-lactamas"/>
</dbReference>
<dbReference type="SUPFAM" id="SSF56281">
    <property type="entry name" value="Metallo-hydrolase/oxidoreductase"/>
    <property type="match status" value="1"/>
</dbReference>
<accession>A0A1X6WTH4</accession>
<name>A0A1X6WTH4_9MICO</name>
<dbReference type="InterPro" id="IPR036866">
    <property type="entry name" value="RibonucZ/Hydroxyglut_hydro"/>
</dbReference>
<dbReference type="Pfam" id="PF00753">
    <property type="entry name" value="Lactamase_B"/>
    <property type="match status" value="1"/>
</dbReference>
<dbReference type="SMART" id="SM00849">
    <property type="entry name" value="Lactamase_B"/>
    <property type="match status" value="1"/>
</dbReference>
<reference evidence="3" key="1">
    <citation type="submission" date="2017-02" db="EMBL/GenBank/DDBJ databases">
        <authorList>
            <person name="Dridi B."/>
        </authorList>
    </citation>
    <scope>NUCLEOTIDE SEQUENCE [LARGE SCALE GENOMIC DNA]</scope>
    <source>
        <strain evidence="3">B Co 03.10</strain>
    </source>
</reference>
<dbReference type="PANTHER" id="PTHR23131:SF4">
    <property type="entry name" value="METALLO-BETA-LACTAMASE SUPERFAMILY POTEIN"/>
    <property type="match status" value="1"/>
</dbReference>